<feature type="non-terminal residue" evidence="2">
    <location>
        <position position="1"/>
    </location>
</feature>
<keyword evidence="1" id="KW-0175">Coiled coil</keyword>
<feature type="coiled-coil region" evidence="1">
    <location>
        <begin position="87"/>
        <end position="114"/>
    </location>
</feature>
<gene>
    <name evidence="2" type="ORF">TPC1_31060</name>
</gene>
<dbReference type="EMBL" id="GDID01007161">
    <property type="protein sequence ID" value="JAP89445.1"/>
    <property type="molecule type" value="Transcribed_RNA"/>
</dbReference>
<accession>A0A146K0K0</accession>
<reference evidence="2" key="1">
    <citation type="submission" date="2015-07" db="EMBL/GenBank/DDBJ databases">
        <title>Adaptation to a free-living lifestyle via gene acquisitions in the diplomonad Trepomonas sp. PC1.</title>
        <authorList>
            <person name="Xu F."/>
            <person name="Jerlstrom-Hultqvist J."/>
            <person name="Kolisko M."/>
            <person name="Simpson A.G.B."/>
            <person name="Roger A.J."/>
            <person name="Svard S.G."/>
            <person name="Andersson J.O."/>
        </authorList>
    </citation>
    <scope>NUCLEOTIDE SEQUENCE</scope>
    <source>
        <strain evidence="2">PC1</strain>
    </source>
</reference>
<protein>
    <submittedName>
        <fullName evidence="2">Uncharacterized protein</fullName>
    </submittedName>
</protein>
<sequence>KMLILIPKRTRQNVKLKNQKEDEIDDGKAINIKRNTKMNDTSHIKQNCQIFMSTFRNKNAPGQPDYFIAQNQVRNIQKIISHDIQFLEQEQEKFEKLLTLLQLYQEQYDEHEDRPYTKQVETSLELTKLQDILKYDNNEFDEYRRFCTVGLDAKTRFIGITPYGHLEFSHTQGYSEMIIGWIINSDDADPQRPLKEIIQKGTLAVLNHTIKEAKTYVIPFQNIKISAYFGMEFHVNKKVYQYMQGNNILYYMKIASQVFQEKQNLERNQPFYLMQHLFDNFIITDAINQTSYNQYRWTDHKSQKNAFPHLHVTHANKSVIMLMLCCMLKTVTHLKITLCAISYLRKNIQIVQNVNVTL</sequence>
<organism evidence="2">
    <name type="scientific">Trepomonas sp. PC1</name>
    <dbReference type="NCBI Taxonomy" id="1076344"/>
    <lineage>
        <taxon>Eukaryota</taxon>
        <taxon>Metamonada</taxon>
        <taxon>Diplomonadida</taxon>
        <taxon>Hexamitidae</taxon>
        <taxon>Hexamitinae</taxon>
        <taxon>Trepomonas</taxon>
    </lineage>
</organism>
<name>A0A146K0K0_9EUKA</name>
<dbReference type="AlphaFoldDB" id="A0A146K0K0"/>
<proteinExistence type="predicted"/>
<evidence type="ECO:0000256" key="1">
    <source>
        <dbReference type="SAM" id="Coils"/>
    </source>
</evidence>
<evidence type="ECO:0000313" key="2">
    <source>
        <dbReference type="EMBL" id="JAP89445.1"/>
    </source>
</evidence>